<evidence type="ECO:0000313" key="8">
    <source>
        <dbReference type="Proteomes" id="UP000249354"/>
    </source>
</evidence>
<proteinExistence type="inferred from homology"/>
<keyword evidence="5" id="KW-0812">Transmembrane</keyword>
<dbReference type="GO" id="GO:1904680">
    <property type="term" value="F:peptide transmembrane transporter activity"/>
    <property type="evidence" value="ECO:0007669"/>
    <property type="project" value="TreeGrafter"/>
</dbReference>
<keyword evidence="3" id="KW-0813">Transport</keyword>
<keyword evidence="4" id="KW-0732">Signal</keyword>
<dbReference type="Gene3D" id="3.10.105.10">
    <property type="entry name" value="Dipeptide-binding Protein, Domain 3"/>
    <property type="match status" value="1"/>
</dbReference>
<keyword evidence="5" id="KW-0472">Membrane</keyword>
<comment type="caution">
    <text evidence="7">The sequence shown here is derived from an EMBL/GenBank/DDBJ whole genome shotgun (WGS) entry which is preliminary data.</text>
</comment>
<dbReference type="GO" id="GO:0042597">
    <property type="term" value="C:periplasmic space"/>
    <property type="evidence" value="ECO:0007669"/>
    <property type="project" value="UniProtKB-ARBA"/>
</dbReference>
<reference evidence="7 8" key="2">
    <citation type="submission" date="2018-06" db="EMBL/GenBank/DDBJ databases">
        <title>Metagenomic assembly of (sub)arctic Cyanobacteria and their associated microbiome from non-axenic cultures.</title>
        <authorList>
            <person name="Baurain D."/>
        </authorList>
    </citation>
    <scope>NUCLEOTIDE SEQUENCE [LARGE SCALE GENOMIC DNA]</scope>
    <source>
        <strain evidence="7">ULC129bin1</strain>
    </source>
</reference>
<organism evidence="7 8">
    <name type="scientific">Leptolyngbya foveolarum</name>
    <dbReference type="NCBI Taxonomy" id="47253"/>
    <lineage>
        <taxon>Bacteria</taxon>
        <taxon>Bacillati</taxon>
        <taxon>Cyanobacteriota</taxon>
        <taxon>Cyanophyceae</taxon>
        <taxon>Leptolyngbyales</taxon>
        <taxon>Leptolyngbyaceae</taxon>
        <taxon>Leptolyngbya group</taxon>
        <taxon>Leptolyngbya</taxon>
    </lineage>
</organism>
<comment type="similarity">
    <text evidence="2">Belongs to the bacterial solute-binding protein 5 family.</text>
</comment>
<dbReference type="PROSITE" id="PS01040">
    <property type="entry name" value="SBP_BACTERIAL_5"/>
    <property type="match status" value="1"/>
</dbReference>
<evidence type="ECO:0000256" key="5">
    <source>
        <dbReference type="SAM" id="Phobius"/>
    </source>
</evidence>
<dbReference type="EMBL" id="QBMC01000139">
    <property type="protein sequence ID" value="PZO12810.1"/>
    <property type="molecule type" value="Genomic_DNA"/>
</dbReference>
<dbReference type="PANTHER" id="PTHR30290:SF9">
    <property type="entry name" value="OLIGOPEPTIDE-BINDING PROTEIN APPA"/>
    <property type="match status" value="1"/>
</dbReference>
<dbReference type="InterPro" id="IPR023765">
    <property type="entry name" value="SBP_5_CS"/>
</dbReference>
<protein>
    <submittedName>
        <fullName evidence="7">Peptide ABC transporter substrate-binding protein</fullName>
    </submittedName>
</protein>
<evidence type="ECO:0000256" key="4">
    <source>
        <dbReference type="ARBA" id="ARBA00022729"/>
    </source>
</evidence>
<reference evidence="8" key="1">
    <citation type="submission" date="2018-04" db="EMBL/GenBank/DDBJ databases">
        <authorList>
            <person name="Cornet L."/>
        </authorList>
    </citation>
    <scope>NUCLEOTIDE SEQUENCE [LARGE SCALE GENOMIC DNA]</scope>
</reference>
<name>A0A2W4U1A0_9CYAN</name>
<dbReference type="InterPro" id="IPR000914">
    <property type="entry name" value="SBP_5_dom"/>
</dbReference>
<accession>A0A2W4U1A0</accession>
<dbReference type="GO" id="GO:0015833">
    <property type="term" value="P:peptide transport"/>
    <property type="evidence" value="ECO:0007669"/>
    <property type="project" value="TreeGrafter"/>
</dbReference>
<dbReference type="AlphaFoldDB" id="A0A2W4U1A0"/>
<evidence type="ECO:0000256" key="3">
    <source>
        <dbReference type="ARBA" id="ARBA00022448"/>
    </source>
</evidence>
<dbReference type="PANTHER" id="PTHR30290">
    <property type="entry name" value="PERIPLASMIC BINDING COMPONENT OF ABC TRANSPORTER"/>
    <property type="match status" value="1"/>
</dbReference>
<sequence>MGWQALSRQFQHRFPNRFQTGFQSRFQKSRLGRLLMLGIVIFGLAIALPSCRSLDRLRLENFRTDQSASVPTIISTIIGEPKTFNTLLSAESTSSDVLAMMYTGLLGTDLITGEIVPALAESWNVSEDGKTITYILKENLKWSDGEPLTVDDVVFTYNDLIFNEEIPAGLRDIMRIGAEGKLPTVRKLGDRRIEFKIPEPFAPFLQTTGAAILPKHVLEKTLTTRSPDGQPLFLSTWDTSTDPTKIVGNGPYKIKRFVPGERIVFESNEYYWDTGEDGRQKPYVKELIWPVVTSQDAEFVRFRSGDSDMVSVTPNIFPLVKQDEKQGNYTVYEGGPAASRFFITFNLNKGSLNGKPVVNPVKAAWFNNVSFRQAVAHAIDRQTMLNNLFKGLGEFQNSQIAPQSPYYLPEGMPVPGYPAGLPVYDYDLEAARKLLTDAGFEYRGDQLFDAEGNRVRFTLQTNVGNNLRESAIIQISQNLAQIGIQADTNPIDFNKLIANMDNTLDWDAIVLSFGAGLEPNSSANLWTVNGNSHFFNYQPSTLPPLPGREIADWEQELSNLYVQAAQELDETKRKALYARTQILAQENLPFIHLVGQYSIWAVRNDIENIKPTALAGTLGPLWNVDELELAER</sequence>
<dbReference type="Proteomes" id="UP000249354">
    <property type="component" value="Unassembled WGS sequence"/>
</dbReference>
<dbReference type="GO" id="GO:0043190">
    <property type="term" value="C:ATP-binding cassette (ABC) transporter complex"/>
    <property type="evidence" value="ECO:0007669"/>
    <property type="project" value="InterPro"/>
</dbReference>
<dbReference type="PIRSF" id="PIRSF002741">
    <property type="entry name" value="MppA"/>
    <property type="match status" value="1"/>
</dbReference>
<evidence type="ECO:0000256" key="1">
    <source>
        <dbReference type="ARBA" id="ARBA00004193"/>
    </source>
</evidence>
<comment type="subcellular location">
    <subcellularLocation>
        <location evidence="1">Cell membrane</location>
        <topology evidence="1">Lipid-anchor</topology>
    </subcellularLocation>
</comment>
<dbReference type="SUPFAM" id="SSF53850">
    <property type="entry name" value="Periplasmic binding protein-like II"/>
    <property type="match status" value="1"/>
</dbReference>
<dbReference type="Gene3D" id="3.90.76.10">
    <property type="entry name" value="Dipeptide-binding Protein, Domain 1"/>
    <property type="match status" value="1"/>
</dbReference>
<dbReference type="InterPro" id="IPR039424">
    <property type="entry name" value="SBP_5"/>
</dbReference>
<evidence type="ECO:0000259" key="6">
    <source>
        <dbReference type="Pfam" id="PF00496"/>
    </source>
</evidence>
<dbReference type="Gene3D" id="3.40.190.10">
    <property type="entry name" value="Periplasmic binding protein-like II"/>
    <property type="match status" value="1"/>
</dbReference>
<keyword evidence="5" id="KW-1133">Transmembrane helix</keyword>
<gene>
    <name evidence="7" type="ORF">DCF25_17020</name>
</gene>
<feature type="transmembrane region" description="Helical" evidence="5">
    <location>
        <begin position="31"/>
        <end position="48"/>
    </location>
</feature>
<dbReference type="CDD" id="cd08500">
    <property type="entry name" value="PBP2_NikA_DppA_OppA_like_4"/>
    <property type="match status" value="1"/>
</dbReference>
<feature type="domain" description="Solute-binding protein family 5" evidence="6">
    <location>
        <begin position="114"/>
        <end position="532"/>
    </location>
</feature>
<evidence type="ECO:0000256" key="2">
    <source>
        <dbReference type="ARBA" id="ARBA00005695"/>
    </source>
</evidence>
<dbReference type="InterPro" id="IPR030678">
    <property type="entry name" value="Peptide/Ni-bd"/>
</dbReference>
<dbReference type="Pfam" id="PF00496">
    <property type="entry name" value="SBP_bac_5"/>
    <property type="match status" value="1"/>
</dbReference>
<evidence type="ECO:0000313" key="7">
    <source>
        <dbReference type="EMBL" id="PZO12810.1"/>
    </source>
</evidence>